<gene>
    <name evidence="2" type="ORF">pdam_00006706</name>
</gene>
<feature type="region of interest" description="Disordered" evidence="1">
    <location>
        <begin position="26"/>
        <end position="64"/>
    </location>
</feature>
<dbReference type="EMBL" id="RCHS01000573">
    <property type="protein sequence ID" value="RMX57885.1"/>
    <property type="molecule type" value="Genomic_DNA"/>
</dbReference>
<evidence type="ECO:0000313" key="2">
    <source>
        <dbReference type="EMBL" id="RMX57885.1"/>
    </source>
</evidence>
<dbReference type="Proteomes" id="UP000275408">
    <property type="component" value="Unassembled WGS sequence"/>
</dbReference>
<organism evidence="2 3">
    <name type="scientific">Pocillopora damicornis</name>
    <name type="common">Cauliflower coral</name>
    <name type="synonym">Millepora damicornis</name>
    <dbReference type="NCBI Taxonomy" id="46731"/>
    <lineage>
        <taxon>Eukaryota</taxon>
        <taxon>Metazoa</taxon>
        <taxon>Cnidaria</taxon>
        <taxon>Anthozoa</taxon>
        <taxon>Hexacorallia</taxon>
        <taxon>Scleractinia</taxon>
        <taxon>Astrocoeniina</taxon>
        <taxon>Pocilloporidae</taxon>
        <taxon>Pocillopora</taxon>
    </lineage>
</organism>
<evidence type="ECO:0000256" key="1">
    <source>
        <dbReference type="SAM" id="MobiDB-lite"/>
    </source>
</evidence>
<comment type="caution">
    <text evidence="2">The sequence shown here is derived from an EMBL/GenBank/DDBJ whole genome shotgun (WGS) entry which is preliminary data.</text>
</comment>
<proteinExistence type="predicted"/>
<reference evidence="2 3" key="1">
    <citation type="journal article" date="2018" name="Sci. Rep.">
        <title>Comparative analysis of the Pocillopora damicornis genome highlights role of immune system in coral evolution.</title>
        <authorList>
            <person name="Cunning R."/>
            <person name="Bay R.A."/>
            <person name="Gillette P."/>
            <person name="Baker A.C."/>
            <person name="Traylor-Knowles N."/>
        </authorList>
    </citation>
    <scope>NUCLEOTIDE SEQUENCE [LARGE SCALE GENOMIC DNA]</scope>
    <source>
        <strain evidence="2">RSMAS</strain>
        <tissue evidence="2">Whole animal</tissue>
    </source>
</reference>
<name>A0A3M6UW75_POCDA</name>
<sequence length="64" mass="7355">MRPHRNYIKRYSGKEISKAWVPTIKKHNKRRAVQQQSTEGTSSENTPCNHSRGIPSIIAEHNSI</sequence>
<keyword evidence="3" id="KW-1185">Reference proteome</keyword>
<accession>A0A3M6UW75</accession>
<dbReference type="AlphaFoldDB" id="A0A3M6UW75"/>
<feature type="compositionally biased region" description="Polar residues" evidence="1">
    <location>
        <begin position="33"/>
        <end position="49"/>
    </location>
</feature>
<protein>
    <submittedName>
        <fullName evidence="2">Uncharacterized protein</fullName>
    </submittedName>
</protein>
<evidence type="ECO:0000313" key="3">
    <source>
        <dbReference type="Proteomes" id="UP000275408"/>
    </source>
</evidence>